<evidence type="ECO:0000256" key="4">
    <source>
        <dbReference type="PROSITE-ProRule" id="PRU00335"/>
    </source>
</evidence>
<sequence>MNRSDRTKESLTRAALELFRQRGYDGTTAAAIAERAGVSEMTFFRHFPAKDAVLIDDPYDPLIADAVGRQPHGVPALAAAISGVAEAWRAVPAPASAEVRERLRIVSRTPSLRGALARNSAATEDAIADALVARGVGSPYARIAASATMGALDAALLDWADGDEPDLGVGIDAALRVLRGDV</sequence>
<dbReference type="InterPro" id="IPR001647">
    <property type="entry name" value="HTH_TetR"/>
</dbReference>
<keyword evidence="2 4" id="KW-0238">DNA-binding</keyword>
<dbReference type="InterPro" id="IPR009057">
    <property type="entry name" value="Homeodomain-like_sf"/>
</dbReference>
<accession>A0ABT2GRW2</accession>
<dbReference type="Pfam" id="PF17754">
    <property type="entry name" value="TetR_C_14"/>
    <property type="match status" value="1"/>
</dbReference>
<dbReference type="EMBL" id="JANLCM010000001">
    <property type="protein sequence ID" value="MCS5718307.1"/>
    <property type="molecule type" value="Genomic_DNA"/>
</dbReference>
<dbReference type="Gene3D" id="1.10.357.10">
    <property type="entry name" value="Tetracycline Repressor, domain 2"/>
    <property type="match status" value="1"/>
</dbReference>
<name>A0ABT2GRW2_9MICO</name>
<gene>
    <name evidence="6" type="ORF">N1027_09155</name>
</gene>
<evidence type="ECO:0000313" key="6">
    <source>
        <dbReference type="EMBL" id="MCS5718307.1"/>
    </source>
</evidence>
<evidence type="ECO:0000256" key="3">
    <source>
        <dbReference type="ARBA" id="ARBA00023163"/>
    </source>
</evidence>
<protein>
    <submittedName>
        <fullName evidence="6">TetR/AcrR family transcriptional regulator</fullName>
    </submittedName>
</protein>
<dbReference type="PANTHER" id="PTHR30055:SF238">
    <property type="entry name" value="MYCOFACTOCIN BIOSYNTHESIS TRANSCRIPTIONAL REGULATOR MFTR-RELATED"/>
    <property type="match status" value="1"/>
</dbReference>
<evidence type="ECO:0000313" key="7">
    <source>
        <dbReference type="Proteomes" id="UP001165584"/>
    </source>
</evidence>
<keyword evidence="7" id="KW-1185">Reference proteome</keyword>
<proteinExistence type="predicted"/>
<evidence type="ECO:0000256" key="1">
    <source>
        <dbReference type="ARBA" id="ARBA00023015"/>
    </source>
</evidence>
<dbReference type="Pfam" id="PF00440">
    <property type="entry name" value="TetR_N"/>
    <property type="match status" value="1"/>
</dbReference>
<evidence type="ECO:0000259" key="5">
    <source>
        <dbReference type="PROSITE" id="PS50977"/>
    </source>
</evidence>
<dbReference type="SUPFAM" id="SSF46689">
    <property type="entry name" value="Homeodomain-like"/>
    <property type="match status" value="1"/>
</dbReference>
<dbReference type="PANTHER" id="PTHR30055">
    <property type="entry name" value="HTH-TYPE TRANSCRIPTIONAL REGULATOR RUTR"/>
    <property type="match status" value="1"/>
</dbReference>
<comment type="caution">
    <text evidence="6">The sequence shown here is derived from an EMBL/GenBank/DDBJ whole genome shotgun (WGS) entry which is preliminary data.</text>
</comment>
<evidence type="ECO:0000256" key="2">
    <source>
        <dbReference type="ARBA" id="ARBA00023125"/>
    </source>
</evidence>
<dbReference type="Gene3D" id="1.10.10.60">
    <property type="entry name" value="Homeodomain-like"/>
    <property type="match status" value="1"/>
</dbReference>
<keyword evidence="1" id="KW-0805">Transcription regulation</keyword>
<feature type="DNA-binding region" description="H-T-H motif" evidence="4">
    <location>
        <begin position="28"/>
        <end position="47"/>
    </location>
</feature>
<keyword evidence="3" id="KW-0804">Transcription</keyword>
<dbReference type="Proteomes" id="UP001165584">
    <property type="component" value="Unassembled WGS sequence"/>
</dbReference>
<dbReference type="InterPro" id="IPR050109">
    <property type="entry name" value="HTH-type_TetR-like_transc_reg"/>
</dbReference>
<feature type="domain" description="HTH tetR-type" evidence="5">
    <location>
        <begin position="5"/>
        <end position="65"/>
    </location>
</feature>
<dbReference type="InterPro" id="IPR041347">
    <property type="entry name" value="MftR_C"/>
</dbReference>
<dbReference type="RefSeq" id="WP_259507101.1">
    <property type="nucleotide sequence ID" value="NZ_JANLCM010000001.1"/>
</dbReference>
<reference evidence="6" key="1">
    <citation type="submission" date="2022-08" db="EMBL/GenBank/DDBJ databases">
        <authorList>
            <person name="Deng Y."/>
            <person name="Han X.-F."/>
            <person name="Zhang Y.-Q."/>
        </authorList>
    </citation>
    <scope>NUCLEOTIDE SEQUENCE</scope>
    <source>
        <strain evidence="6">CPCC 205763</strain>
    </source>
</reference>
<dbReference type="PRINTS" id="PR00455">
    <property type="entry name" value="HTHTETR"/>
</dbReference>
<dbReference type="PROSITE" id="PS50977">
    <property type="entry name" value="HTH_TETR_2"/>
    <property type="match status" value="1"/>
</dbReference>
<organism evidence="6 7">
    <name type="scientific">Herbiconiux aconitum</name>
    <dbReference type="NCBI Taxonomy" id="2970913"/>
    <lineage>
        <taxon>Bacteria</taxon>
        <taxon>Bacillati</taxon>
        <taxon>Actinomycetota</taxon>
        <taxon>Actinomycetes</taxon>
        <taxon>Micrococcales</taxon>
        <taxon>Microbacteriaceae</taxon>
        <taxon>Herbiconiux</taxon>
    </lineage>
</organism>